<protein>
    <recommendedName>
        <fullName evidence="1">Halobacterial output domain-containing protein</fullName>
    </recommendedName>
</protein>
<dbReference type="EMBL" id="CP058529">
    <property type="protein sequence ID" value="QLG27371.1"/>
    <property type="molecule type" value="Genomic_DNA"/>
</dbReference>
<dbReference type="AlphaFoldDB" id="A0A7D5GHA5"/>
<proteinExistence type="predicted"/>
<evidence type="ECO:0000259" key="1">
    <source>
        <dbReference type="Pfam" id="PF18545"/>
    </source>
</evidence>
<dbReference type="RefSeq" id="WP_179168946.1">
    <property type="nucleotide sequence ID" value="NZ_CP058529.1"/>
</dbReference>
<dbReference type="InterPro" id="IPR040624">
    <property type="entry name" value="HalOD1"/>
</dbReference>
<name>A0A7D5GHA5_9EURY</name>
<evidence type="ECO:0000313" key="2">
    <source>
        <dbReference type="EMBL" id="QLG27371.1"/>
    </source>
</evidence>
<dbReference type="Proteomes" id="UP000509750">
    <property type="component" value="Chromosome"/>
</dbReference>
<reference evidence="2 3" key="1">
    <citation type="submission" date="2020-07" db="EMBL/GenBank/DDBJ databases">
        <title>Gai3-2, isolated from salt lake.</title>
        <authorList>
            <person name="Cui H."/>
            <person name="Shi X."/>
        </authorList>
    </citation>
    <scope>NUCLEOTIDE SEQUENCE [LARGE SCALE GENOMIC DNA]</scope>
    <source>
        <strain evidence="2 3">Gai3-2</strain>
    </source>
</reference>
<organism evidence="2 3">
    <name type="scientific">Halorarum halophilum</name>
    <dbReference type="NCBI Taxonomy" id="2743090"/>
    <lineage>
        <taxon>Archaea</taxon>
        <taxon>Methanobacteriati</taxon>
        <taxon>Methanobacteriota</taxon>
        <taxon>Stenosarchaea group</taxon>
        <taxon>Halobacteria</taxon>
        <taxon>Halobacteriales</taxon>
        <taxon>Haloferacaceae</taxon>
        <taxon>Halorarum</taxon>
    </lineage>
</organism>
<accession>A0A7D5GHA5</accession>
<dbReference type="OrthoDB" id="199137at2157"/>
<dbReference type="GeneID" id="56028635"/>
<dbReference type="Pfam" id="PF18545">
    <property type="entry name" value="HalOD1"/>
    <property type="match status" value="1"/>
</dbReference>
<dbReference type="KEGG" id="halg:HUG10_07340"/>
<sequence length="103" mass="10757">MESESPQPRTDGTAVSTKVIERVAALEGVDPTDLPVLVDAIDTDALDSIFAPLRGGQSTERGRIKFTYCGYEIVVHGDEAVDVVSEVASQEAGECGTASSSSP</sequence>
<gene>
    <name evidence="2" type="ORF">HUG10_07340</name>
</gene>
<evidence type="ECO:0000313" key="3">
    <source>
        <dbReference type="Proteomes" id="UP000509750"/>
    </source>
</evidence>
<keyword evidence="3" id="KW-1185">Reference proteome</keyword>
<feature type="domain" description="Halobacterial output" evidence="1">
    <location>
        <begin position="13"/>
        <end position="83"/>
    </location>
</feature>